<organism evidence="1 2">
    <name type="scientific">Rodentibacter pneumotropicus</name>
    <dbReference type="NCBI Taxonomy" id="758"/>
    <lineage>
        <taxon>Bacteria</taxon>
        <taxon>Pseudomonadati</taxon>
        <taxon>Pseudomonadota</taxon>
        <taxon>Gammaproteobacteria</taxon>
        <taxon>Pasteurellales</taxon>
        <taxon>Pasteurellaceae</taxon>
        <taxon>Rodentibacter</taxon>
    </lineage>
</organism>
<evidence type="ECO:0000313" key="1">
    <source>
        <dbReference type="EMBL" id="VEH68014.1"/>
    </source>
</evidence>
<dbReference type="EMBL" id="LR134405">
    <property type="protein sequence ID" value="VEH68014.1"/>
    <property type="molecule type" value="Genomic_DNA"/>
</dbReference>
<dbReference type="Proteomes" id="UP000278733">
    <property type="component" value="Chromosome"/>
</dbReference>
<sequence length="33" mass="3735">MTNHIKDNAPLLSAIGLKNIIQLKKAYLQKLSR</sequence>
<evidence type="ECO:0000313" key="2">
    <source>
        <dbReference type="Proteomes" id="UP000278733"/>
    </source>
</evidence>
<protein>
    <submittedName>
        <fullName evidence="1">Uncharacterized protein</fullName>
    </submittedName>
</protein>
<accession>A0A3S5ESC3</accession>
<proteinExistence type="predicted"/>
<dbReference type="AlphaFoldDB" id="A0A3S5ESC3"/>
<dbReference type="KEGG" id="rpne:NCTC8284_03229"/>
<reference evidence="1 2" key="1">
    <citation type="submission" date="2018-12" db="EMBL/GenBank/DDBJ databases">
        <authorList>
            <consortium name="Pathogen Informatics"/>
        </authorList>
    </citation>
    <scope>NUCLEOTIDE SEQUENCE [LARGE SCALE GENOMIC DNA]</scope>
    <source>
        <strain evidence="1 2">NCTC8284</strain>
    </source>
</reference>
<gene>
    <name evidence="1" type="ORF">NCTC8284_03229</name>
</gene>
<name>A0A3S5ESC3_9PAST</name>